<dbReference type="GO" id="GO:0008681">
    <property type="term" value="F:2-octaprenyl-6-methoxyphenol hydroxylase activity"/>
    <property type="evidence" value="ECO:0007669"/>
    <property type="project" value="TreeGrafter"/>
</dbReference>
<comment type="caution">
    <text evidence="10">The sequence shown here is derived from an EMBL/GenBank/DDBJ whole genome shotgun (WGS) entry which is preliminary data.</text>
</comment>
<evidence type="ECO:0000256" key="6">
    <source>
        <dbReference type="ARBA" id="ARBA00023002"/>
    </source>
</evidence>
<comment type="pathway">
    <text evidence="2">Cofactor biosynthesis; ubiquinone biosynthesis.</text>
</comment>
<dbReference type="PANTHER" id="PTHR43876">
    <property type="entry name" value="UBIQUINONE BIOSYNTHESIS MONOOXYGENASE COQ6, MITOCHONDRIAL"/>
    <property type="match status" value="1"/>
</dbReference>
<evidence type="ECO:0000256" key="8">
    <source>
        <dbReference type="SAM" id="Phobius"/>
    </source>
</evidence>
<gene>
    <name evidence="10" type="ORF">WG68_09845</name>
</gene>
<sequence length="414" mass="44660">MATNPSKAQFDIVIAGGGMAGSLLAWCLLLARPELRIAMIERQGALQAQSLQSASFDSRSIALAAGSVSLLQRWGLWQDLAAKACPLEQIWVSDRGHFGKTRLTASEYQQAALGQVVEVEHLGNLLSTKLSAQPNLSYFQPDFITAIKPAIDSQQITLHSGTELSANLLVIAEGGLSQSRQLAGFSVSSDDYQQSAIIANLALAQDHHNTAFERFTEHGPIALLPLTGQRYSLVWTVARDAAAGLLALDEQQFTAAIQQAFGYRAGLFSGAGSRVQYPLTLRRPQHIVRHRTALLGNSLHNLHPIAGQGFNLAIRDIQALLLALGDARAGASMARGAAGDAGSYPVLRAYQQLREQDIKRVVWFTDALVRGFSNNSRLVALARNTGLAAMLLCDPLKRPLAMQAMGQGHSYAKY</sequence>
<evidence type="ECO:0000256" key="4">
    <source>
        <dbReference type="ARBA" id="ARBA00022630"/>
    </source>
</evidence>
<keyword evidence="8" id="KW-0812">Transmembrane</keyword>
<dbReference type="Proteomes" id="UP000034228">
    <property type="component" value="Unassembled WGS sequence"/>
</dbReference>
<feature type="transmembrane region" description="Helical" evidence="8">
    <location>
        <begin position="12"/>
        <end position="31"/>
    </location>
</feature>
<dbReference type="GO" id="GO:0006744">
    <property type="term" value="P:ubiquinone biosynthetic process"/>
    <property type="evidence" value="ECO:0007669"/>
    <property type="project" value="UniProtKB-UniPathway"/>
</dbReference>
<comment type="similarity">
    <text evidence="3">Belongs to the UbiH/COQ6 family.</text>
</comment>
<dbReference type="NCBIfam" id="NF004356">
    <property type="entry name" value="PRK05732.1"/>
    <property type="match status" value="1"/>
</dbReference>
<dbReference type="GO" id="GO:0071949">
    <property type="term" value="F:FAD binding"/>
    <property type="evidence" value="ECO:0007669"/>
    <property type="project" value="InterPro"/>
</dbReference>
<accession>A0A0M2V7M6</accession>
<dbReference type="InterPro" id="IPR010971">
    <property type="entry name" value="UbiH/COQ6"/>
</dbReference>
<dbReference type="PRINTS" id="PR00420">
    <property type="entry name" value="RNGMNOXGNASE"/>
</dbReference>
<dbReference type="OrthoDB" id="9769565at2"/>
<feature type="domain" description="FAD-binding" evidence="9">
    <location>
        <begin position="11"/>
        <end position="329"/>
    </location>
</feature>
<dbReference type="Pfam" id="PF01494">
    <property type="entry name" value="FAD_binding_3"/>
    <property type="match status" value="1"/>
</dbReference>
<keyword evidence="6" id="KW-0560">Oxidoreductase</keyword>
<dbReference type="STRING" id="336831.WG68_09845"/>
<keyword evidence="7" id="KW-0503">Monooxygenase</keyword>
<keyword evidence="11" id="KW-1185">Reference proteome</keyword>
<evidence type="ECO:0000256" key="3">
    <source>
        <dbReference type="ARBA" id="ARBA00005349"/>
    </source>
</evidence>
<dbReference type="PATRIC" id="fig|336831.14.peg.271"/>
<evidence type="ECO:0000259" key="9">
    <source>
        <dbReference type="Pfam" id="PF01494"/>
    </source>
</evidence>
<dbReference type="InterPro" id="IPR036188">
    <property type="entry name" value="FAD/NAD-bd_sf"/>
</dbReference>
<dbReference type="NCBIfam" id="TIGR01988">
    <property type="entry name" value="Ubi-OHases"/>
    <property type="match status" value="1"/>
</dbReference>
<dbReference type="RefSeq" id="WP_046557515.1">
    <property type="nucleotide sequence ID" value="NZ_LAHO01000008.1"/>
</dbReference>
<dbReference type="Gene3D" id="3.50.50.60">
    <property type="entry name" value="FAD/NAD(P)-binding domain"/>
    <property type="match status" value="2"/>
</dbReference>
<dbReference type="InterPro" id="IPR002938">
    <property type="entry name" value="FAD-bd"/>
</dbReference>
<evidence type="ECO:0000256" key="2">
    <source>
        <dbReference type="ARBA" id="ARBA00004749"/>
    </source>
</evidence>
<dbReference type="InterPro" id="IPR051205">
    <property type="entry name" value="UbiH/COQ6_monooxygenase"/>
</dbReference>
<dbReference type="SUPFAM" id="SSF51905">
    <property type="entry name" value="FAD/NAD(P)-binding domain"/>
    <property type="match status" value="1"/>
</dbReference>
<organism evidence="10 11">
    <name type="scientific">Arsukibacterium ikkense</name>
    <dbReference type="NCBI Taxonomy" id="336831"/>
    <lineage>
        <taxon>Bacteria</taxon>
        <taxon>Pseudomonadati</taxon>
        <taxon>Pseudomonadota</taxon>
        <taxon>Gammaproteobacteria</taxon>
        <taxon>Chromatiales</taxon>
        <taxon>Chromatiaceae</taxon>
        <taxon>Arsukibacterium</taxon>
    </lineage>
</organism>
<evidence type="ECO:0000256" key="1">
    <source>
        <dbReference type="ARBA" id="ARBA00001974"/>
    </source>
</evidence>
<keyword evidence="8" id="KW-0472">Membrane</keyword>
<evidence type="ECO:0000313" key="11">
    <source>
        <dbReference type="Proteomes" id="UP000034228"/>
    </source>
</evidence>
<keyword evidence="5" id="KW-0274">FAD</keyword>
<evidence type="ECO:0000313" key="10">
    <source>
        <dbReference type="EMBL" id="KKO45670.1"/>
    </source>
</evidence>
<comment type="cofactor">
    <cofactor evidence="1">
        <name>FAD</name>
        <dbReference type="ChEBI" id="CHEBI:57692"/>
    </cofactor>
</comment>
<keyword evidence="8" id="KW-1133">Transmembrane helix</keyword>
<protein>
    <submittedName>
        <fullName evidence="10">2-polyprenyl-6-methoxyphenol hydroxylase</fullName>
    </submittedName>
</protein>
<dbReference type="EMBL" id="LAHO01000008">
    <property type="protein sequence ID" value="KKO45670.1"/>
    <property type="molecule type" value="Genomic_DNA"/>
</dbReference>
<name>A0A0M2V7M6_9GAMM</name>
<dbReference type="UniPathway" id="UPA00232"/>
<dbReference type="AlphaFoldDB" id="A0A0M2V7M6"/>
<proteinExistence type="inferred from homology"/>
<evidence type="ECO:0000256" key="5">
    <source>
        <dbReference type="ARBA" id="ARBA00022827"/>
    </source>
</evidence>
<keyword evidence="4" id="KW-0285">Flavoprotein</keyword>
<dbReference type="PANTHER" id="PTHR43876:SF8">
    <property type="entry name" value="2-OCTAPRENYL-6-METHOXYPHENOL HYDROXYLASE"/>
    <property type="match status" value="1"/>
</dbReference>
<reference evidence="10 11" key="1">
    <citation type="submission" date="2015-03" db="EMBL/GenBank/DDBJ databases">
        <title>Draft genome sequences of two protease-producing strains of Arsukibacterium isolated from two cold and alkaline environments.</title>
        <authorList>
            <person name="Lylloff J.E."/>
            <person name="Skov L.B."/>
            <person name="Jepsen M."/>
            <person name="Hallin P.F."/>
            <person name="Sorensen S.J."/>
            <person name="Stougaard P."/>
            <person name="Glaring M.A."/>
        </authorList>
    </citation>
    <scope>NUCLEOTIDE SEQUENCE [LARGE SCALE GENOMIC DNA]</scope>
    <source>
        <strain evidence="10 11">GCM72</strain>
    </source>
</reference>
<evidence type="ECO:0000256" key="7">
    <source>
        <dbReference type="ARBA" id="ARBA00023033"/>
    </source>
</evidence>